<name>A0AAI8KU69_9ACTN</name>
<dbReference type="AlphaFoldDB" id="A0AAI8KU69"/>
<feature type="transmembrane region" description="Helical" evidence="1">
    <location>
        <begin position="53"/>
        <end position="72"/>
    </location>
</feature>
<evidence type="ECO:0000313" key="2">
    <source>
        <dbReference type="EMBL" id="AYC35848.1"/>
    </source>
</evidence>
<evidence type="ECO:0000256" key="1">
    <source>
        <dbReference type="SAM" id="Phobius"/>
    </source>
</evidence>
<dbReference type="Proteomes" id="UP000265765">
    <property type="component" value="Chromosome"/>
</dbReference>
<dbReference type="Pfam" id="PF19545">
    <property type="entry name" value="DUF6069"/>
    <property type="match status" value="1"/>
</dbReference>
<keyword evidence="1" id="KW-0812">Transmembrane</keyword>
<gene>
    <name evidence="2" type="ORF">DWG14_00055</name>
</gene>
<reference evidence="2 3" key="1">
    <citation type="submission" date="2018-09" db="EMBL/GenBank/DDBJ databases">
        <title>Production of Trimethoprim by Streptomyces sp. 3E-1.</title>
        <authorList>
            <person name="Kang H.J."/>
            <person name="Kim S.B."/>
        </authorList>
    </citation>
    <scope>NUCLEOTIDE SEQUENCE [LARGE SCALE GENOMIC DNA]</scope>
    <source>
        <strain evidence="2 3">3E-1</strain>
    </source>
</reference>
<accession>A0AAI8KU69</accession>
<feature type="transmembrane region" description="Helical" evidence="1">
    <location>
        <begin position="12"/>
        <end position="41"/>
    </location>
</feature>
<dbReference type="RefSeq" id="WP_120049495.1">
    <property type="nucleotide sequence ID" value="NZ_CP032427.1"/>
</dbReference>
<dbReference type="InterPro" id="IPR045713">
    <property type="entry name" value="DUF6069"/>
</dbReference>
<feature type="transmembrane region" description="Helical" evidence="1">
    <location>
        <begin position="114"/>
        <end position="135"/>
    </location>
</feature>
<feature type="transmembrane region" description="Helical" evidence="1">
    <location>
        <begin position="84"/>
        <end position="102"/>
    </location>
</feature>
<dbReference type="GeneID" id="91279057"/>
<proteinExistence type="predicted"/>
<evidence type="ECO:0000313" key="3">
    <source>
        <dbReference type="Proteomes" id="UP000265765"/>
    </source>
</evidence>
<sequence>MSGQLATRPARPGGLVVAGGLIGTAVVAVALNAIVAAIAHAAGASHDFQPLQLSAYAPLTVIGVLAGAVGWAIVRARSARPSRLLRILVVVVVILSLIPDIMVGVSDSRPGTSWGAVVALMVMHVVVAAVAVPAYHPLLPLPAAQD</sequence>
<keyword evidence="1" id="KW-0472">Membrane</keyword>
<protein>
    <submittedName>
        <fullName evidence="2">Uncharacterized protein</fullName>
    </submittedName>
</protein>
<dbReference type="KEGG" id="sge:DWG14_00055"/>
<keyword evidence="1" id="KW-1133">Transmembrane helix</keyword>
<dbReference type="EMBL" id="CP032427">
    <property type="protein sequence ID" value="AYC35848.1"/>
    <property type="molecule type" value="Genomic_DNA"/>
</dbReference>
<organism evidence="2 3">
    <name type="scientific">Streptomyces griseorubiginosus</name>
    <dbReference type="NCBI Taxonomy" id="67304"/>
    <lineage>
        <taxon>Bacteria</taxon>
        <taxon>Bacillati</taxon>
        <taxon>Actinomycetota</taxon>
        <taxon>Actinomycetes</taxon>
        <taxon>Kitasatosporales</taxon>
        <taxon>Streptomycetaceae</taxon>
        <taxon>Streptomyces</taxon>
    </lineage>
</organism>